<name>A0A6V7PU90_ANACO</name>
<dbReference type="GO" id="GO:0003723">
    <property type="term" value="F:RNA binding"/>
    <property type="evidence" value="ECO:0007669"/>
    <property type="project" value="InterPro"/>
</dbReference>
<feature type="compositionally biased region" description="Pro residues" evidence="4">
    <location>
        <begin position="117"/>
        <end position="130"/>
    </location>
</feature>
<dbReference type="GO" id="GO:0009451">
    <property type="term" value="P:RNA modification"/>
    <property type="evidence" value="ECO:0007669"/>
    <property type="project" value="InterPro"/>
</dbReference>
<proteinExistence type="predicted"/>
<evidence type="ECO:0008006" key="6">
    <source>
        <dbReference type="Google" id="ProtNLM"/>
    </source>
</evidence>
<dbReference type="NCBIfam" id="TIGR00756">
    <property type="entry name" value="PPR"/>
    <property type="match status" value="1"/>
</dbReference>
<dbReference type="Pfam" id="PF01535">
    <property type="entry name" value="PPR"/>
    <property type="match status" value="2"/>
</dbReference>
<accession>A0A6V7PU90</accession>
<dbReference type="PANTHER" id="PTHR47926:SF359">
    <property type="entry name" value="PENTACOTRIPEPTIDE-REPEAT REGION OF PRORP DOMAIN-CONTAINING PROTEIN"/>
    <property type="match status" value="1"/>
</dbReference>
<evidence type="ECO:0000256" key="1">
    <source>
        <dbReference type="ARBA" id="ARBA00022737"/>
    </source>
</evidence>
<keyword evidence="1" id="KW-0677">Repeat</keyword>
<keyword evidence="2" id="KW-0809">Transit peptide</keyword>
<evidence type="ECO:0000256" key="2">
    <source>
        <dbReference type="ARBA" id="ARBA00022946"/>
    </source>
</evidence>
<dbReference type="InterPro" id="IPR011990">
    <property type="entry name" value="TPR-like_helical_dom_sf"/>
</dbReference>
<protein>
    <recommendedName>
        <fullName evidence="6">Pentatricopeptide repeat-containing protein</fullName>
    </recommendedName>
</protein>
<dbReference type="Gene3D" id="1.25.40.10">
    <property type="entry name" value="Tetratricopeptide repeat domain"/>
    <property type="match status" value="1"/>
</dbReference>
<sequence length="252" mass="27485">MGHHRLVLDPKHLPRFLAHAIVSGLVRDPFVAGNLLESHLRLRPSALSEALALLRLSPNPPPSCTTPSSPPYSPTASPPPPPPSSAACSAASAAAAAPPSPSRTATPSPRSQGLRPAPLPPRRGAPPRPDPQARARRRPLRPRLLGPPLRCVRPLRRRPQGLRRGSRCKGERLDAMLSGYAKSGELGVARELFDEMPERNLVSWSALIAGYVQSGRPGRLWSCFGRCWFRGFGRSLRFWLVCSSRLPSWVPF</sequence>
<feature type="repeat" description="PPR" evidence="3">
    <location>
        <begin position="169"/>
        <end position="203"/>
    </location>
</feature>
<dbReference type="InterPro" id="IPR002885">
    <property type="entry name" value="PPR_rpt"/>
</dbReference>
<evidence type="ECO:0000256" key="4">
    <source>
        <dbReference type="SAM" id="MobiDB-lite"/>
    </source>
</evidence>
<feature type="compositionally biased region" description="Low complexity" evidence="4">
    <location>
        <begin position="85"/>
        <end position="116"/>
    </location>
</feature>
<dbReference type="AlphaFoldDB" id="A0A6V7PU90"/>
<feature type="region of interest" description="Disordered" evidence="4">
    <location>
        <begin position="59"/>
        <end position="148"/>
    </location>
</feature>
<dbReference type="PANTHER" id="PTHR47926">
    <property type="entry name" value="PENTATRICOPEPTIDE REPEAT-CONTAINING PROTEIN"/>
    <property type="match status" value="1"/>
</dbReference>
<dbReference type="InterPro" id="IPR046960">
    <property type="entry name" value="PPR_At4g14850-like_plant"/>
</dbReference>
<organism evidence="5">
    <name type="scientific">Ananas comosus var. bracteatus</name>
    <name type="common">red pineapple</name>
    <dbReference type="NCBI Taxonomy" id="296719"/>
    <lineage>
        <taxon>Eukaryota</taxon>
        <taxon>Viridiplantae</taxon>
        <taxon>Streptophyta</taxon>
        <taxon>Embryophyta</taxon>
        <taxon>Tracheophyta</taxon>
        <taxon>Spermatophyta</taxon>
        <taxon>Magnoliopsida</taxon>
        <taxon>Liliopsida</taxon>
        <taxon>Poales</taxon>
        <taxon>Bromeliaceae</taxon>
        <taxon>Bromelioideae</taxon>
        <taxon>Ananas</taxon>
    </lineage>
</organism>
<evidence type="ECO:0000313" key="5">
    <source>
        <dbReference type="EMBL" id="CAD1834238.1"/>
    </source>
</evidence>
<reference evidence="5" key="1">
    <citation type="submission" date="2020-07" db="EMBL/GenBank/DDBJ databases">
        <authorList>
            <person name="Lin J."/>
        </authorList>
    </citation>
    <scope>NUCLEOTIDE SEQUENCE</scope>
</reference>
<dbReference type="EMBL" id="LR862152">
    <property type="protein sequence ID" value="CAD1834238.1"/>
    <property type="molecule type" value="Genomic_DNA"/>
</dbReference>
<evidence type="ECO:0000256" key="3">
    <source>
        <dbReference type="PROSITE-ProRule" id="PRU00708"/>
    </source>
</evidence>
<dbReference type="PROSITE" id="PS51375">
    <property type="entry name" value="PPR"/>
    <property type="match status" value="1"/>
</dbReference>
<gene>
    <name evidence="5" type="ORF">CB5_LOCUS17449</name>
</gene>
<feature type="compositionally biased region" description="Pro residues" evidence="4">
    <location>
        <begin position="59"/>
        <end position="84"/>
    </location>
</feature>